<sequence length="65" mass="7279">MNKNEFSKDIHHEGRDKAFLDIDRMINEGLSGGSVHGRGEITNIEEARDLVKEDPPSATNEKEAE</sequence>
<keyword evidence="3" id="KW-1185">Reference proteome</keyword>
<reference evidence="2 3" key="1">
    <citation type="submission" date="2023-03" db="EMBL/GenBank/DDBJ databases">
        <title>Bacillus Genome Sequencing.</title>
        <authorList>
            <person name="Dunlap C."/>
        </authorList>
    </citation>
    <scope>NUCLEOTIDE SEQUENCE [LARGE SCALE GENOMIC DNA]</scope>
    <source>
        <strain evidence="2 3">NRS-1717</strain>
    </source>
</reference>
<dbReference type="RefSeq" id="WP_066233120.1">
    <property type="nucleotide sequence ID" value="NZ_JARSOS010000073.1"/>
</dbReference>
<gene>
    <name evidence="2" type="ORF">P9271_03615</name>
</gene>
<dbReference type="EMBL" id="JARTFS010000003">
    <property type="protein sequence ID" value="MED4400431.1"/>
    <property type="molecule type" value="Genomic_DNA"/>
</dbReference>
<accession>A0ABU6NTF4</accession>
<dbReference type="GeneID" id="301142367"/>
<name>A0ABU6NTF4_9BACI</name>
<feature type="region of interest" description="Disordered" evidence="1">
    <location>
        <begin position="30"/>
        <end position="65"/>
    </location>
</feature>
<evidence type="ECO:0000256" key="1">
    <source>
        <dbReference type="SAM" id="MobiDB-lite"/>
    </source>
</evidence>
<protein>
    <submittedName>
        <fullName evidence="2">Uncharacterized protein</fullName>
    </submittedName>
</protein>
<comment type="caution">
    <text evidence="2">The sequence shown here is derived from an EMBL/GenBank/DDBJ whole genome shotgun (WGS) entry which is preliminary data.</text>
</comment>
<evidence type="ECO:0000313" key="3">
    <source>
        <dbReference type="Proteomes" id="UP001342826"/>
    </source>
</evidence>
<evidence type="ECO:0000313" key="2">
    <source>
        <dbReference type="EMBL" id="MED4400431.1"/>
    </source>
</evidence>
<proteinExistence type="predicted"/>
<feature type="compositionally biased region" description="Basic and acidic residues" evidence="1">
    <location>
        <begin position="45"/>
        <end position="65"/>
    </location>
</feature>
<dbReference type="Proteomes" id="UP001342826">
    <property type="component" value="Unassembled WGS sequence"/>
</dbReference>
<organism evidence="2 3">
    <name type="scientific">Metabacillus fastidiosus</name>
    <dbReference type="NCBI Taxonomy" id="1458"/>
    <lineage>
        <taxon>Bacteria</taxon>
        <taxon>Bacillati</taxon>
        <taxon>Bacillota</taxon>
        <taxon>Bacilli</taxon>
        <taxon>Bacillales</taxon>
        <taxon>Bacillaceae</taxon>
        <taxon>Metabacillus</taxon>
    </lineage>
</organism>